<evidence type="ECO:0000256" key="2">
    <source>
        <dbReference type="ARBA" id="ARBA00022722"/>
    </source>
</evidence>
<evidence type="ECO:0000256" key="7">
    <source>
        <dbReference type="SAM" id="SignalP"/>
    </source>
</evidence>
<dbReference type="OrthoDB" id="1898737at2759"/>
<dbReference type="GO" id="GO:0033897">
    <property type="term" value="F:ribonuclease T2 activity"/>
    <property type="evidence" value="ECO:0007669"/>
    <property type="project" value="InterPro"/>
</dbReference>
<name>A0A7J6VJX7_THATH</name>
<dbReference type="InterPro" id="IPR036430">
    <property type="entry name" value="RNase_T2-like_sf"/>
</dbReference>
<dbReference type="InterPro" id="IPR033130">
    <property type="entry name" value="RNase_T2_His_AS_2"/>
</dbReference>
<comment type="caution">
    <text evidence="8">The sequence shown here is derived from an EMBL/GenBank/DDBJ whole genome shotgun (WGS) entry which is preliminary data.</text>
</comment>
<comment type="similarity">
    <text evidence="1 6">Belongs to the RNase T2 family.</text>
</comment>
<dbReference type="Gene3D" id="3.90.730.10">
    <property type="entry name" value="Ribonuclease T2-like"/>
    <property type="match status" value="1"/>
</dbReference>
<dbReference type="PROSITE" id="PS00531">
    <property type="entry name" value="RNASE_T2_2"/>
    <property type="match status" value="1"/>
</dbReference>
<dbReference type="InterPro" id="IPR001568">
    <property type="entry name" value="RNase_T2-like"/>
</dbReference>
<organism evidence="8 9">
    <name type="scientific">Thalictrum thalictroides</name>
    <name type="common">Rue-anemone</name>
    <name type="synonym">Anemone thalictroides</name>
    <dbReference type="NCBI Taxonomy" id="46969"/>
    <lineage>
        <taxon>Eukaryota</taxon>
        <taxon>Viridiplantae</taxon>
        <taxon>Streptophyta</taxon>
        <taxon>Embryophyta</taxon>
        <taxon>Tracheophyta</taxon>
        <taxon>Spermatophyta</taxon>
        <taxon>Magnoliopsida</taxon>
        <taxon>Ranunculales</taxon>
        <taxon>Ranunculaceae</taxon>
        <taxon>Thalictroideae</taxon>
        <taxon>Thalictrum</taxon>
    </lineage>
</organism>
<dbReference type="PROSITE" id="PS00530">
    <property type="entry name" value="RNASE_T2_1"/>
    <property type="match status" value="1"/>
</dbReference>
<reference evidence="8 9" key="1">
    <citation type="submission" date="2020-06" db="EMBL/GenBank/DDBJ databases">
        <title>Transcriptomic and genomic resources for Thalictrum thalictroides and T. hernandezii: Facilitating candidate gene discovery in an emerging model plant lineage.</title>
        <authorList>
            <person name="Arias T."/>
            <person name="Riano-Pachon D.M."/>
            <person name="Di Stilio V.S."/>
        </authorList>
    </citation>
    <scope>NUCLEOTIDE SEQUENCE [LARGE SCALE GENOMIC DNA]</scope>
    <source>
        <strain evidence="9">cv. WT478/WT964</strain>
        <tissue evidence="8">Leaves</tissue>
    </source>
</reference>
<evidence type="ECO:0000256" key="3">
    <source>
        <dbReference type="ARBA" id="ARBA00022759"/>
    </source>
</evidence>
<protein>
    <submittedName>
        <fullName evidence="8">Ribonuclease</fullName>
    </submittedName>
</protein>
<dbReference type="GO" id="GO:0003723">
    <property type="term" value="F:RNA binding"/>
    <property type="evidence" value="ECO:0007669"/>
    <property type="project" value="InterPro"/>
</dbReference>
<evidence type="ECO:0000256" key="1">
    <source>
        <dbReference type="ARBA" id="ARBA00007469"/>
    </source>
</evidence>
<feature type="chain" id="PRO_5029635540" evidence="7">
    <location>
        <begin position="24"/>
        <end position="263"/>
    </location>
</feature>
<sequence>MASLRCILLLSVISIFFLLSADGISTVPQHSNDSKVTMMFSNSSQPNAPAKTPSSNNDVTHYLLVLQWPPSVCNSVKYSDKICNTPIPQDFKLHGLWPQGKAGSLLGCVPSAANKFNTIEVFKVTKLATVWPQLFKGENKPNVENVNFWRHEWDKHGACSGLNPVDYFKKAVNLHGTLKLKLLLENNDVEPGNMYAPQPDIIDVLPRIKKPKVTCGVNTKGQFQIQELSFNVTAAADNTQPITLAIKVSDCPNRGYNPVGFPN</sequence>
<evidence type="ECO:0000256" key="6">
    <source>
        <dbReference type="RuleBase" id="RU004328"/>
    </source>
</evidence>
<gene>
    <name evidence="8" type="ORF">FRX31_026003</name>
</gene>
<dbReference type="SUPFAM" id="SSF55895">
    <property type="entry name" value="Ribonuclease Rh-like"/>
    <property type="match status" value="1"/>
</dbReference>
<dbReference type="GO" id="GO:0006401">
    <property type="term" value="P:RNA catabolic process"/>
    <property type="evidence" value="ECO:0007669"/>
    <property type="project" value="TreeGrafter"/>
</dbReference>
<accession>A0A7J6VJX7</accession>
<evidence type="ECO:0000313" key="9">
    <source>
        <dbReference type="Proteomes" id="UP000554482"/>
    </source>
</evidence>
<dbReference type="Pfam" id="PF00445">
    <property type="entry name" value="Ribonuclease_T2"/>
    <property type="match status" value="1"/>
</dbReference>
<evidence type="ECO:0000256" key="4">
    <source>
        <dbReference type="ARBA" id="ARBA00022801"/>
    </source>
</evidence>
<dbReference type="Proteomes" id="UP000554482">
    <property type="component" value="Unassembled WGS sequence"/>
</dbReference>
<dbReference type="PANTHER" id="PTHR11240">
    <property type="entry name" value="RIBONUCLEASE T2"/>
    <property type="match status" value="1"/>
</dbReference>
<dbReference type="EMBL" id="JABWDY010032150">
    <property type="protein sequence ID" value="KAF5184410.1"/>
    <property type="molecule type" value="Genomic_DNA"/>
</dbReference>
<dbReference type="GO" id="GO:0016787">
    <property type="term" value="F:hydrolase activity"/>
    <property type="evidence" value="ECO:0007669"/>
    <property type="project" value="UniProtKB-KW"/>
</dbReference>
<dbReference type="PANTHER" id="PTHR11240:SF75">
    <property type="entry name" value="RIBONUCLEASE 3"/>
    <property type="match status" value="1"/>
</dbReference>
<keyword evidence="2" id="KW-0540">Nuclease</keyword>
<evidence type="ECO:0000256" key="5">
    <source>
        <dbReference type="ARBA" id="ARBA00023239"/>
    </source>
</evidence>
<keyword evidence="4" id="KW-0378">Hydrolase</keyword>
<proteinExistence type="inferred from homology"/>
<dbReference type="GO" id="GO:0005576">
    <property type="term" value="C:extracellular region"/>
    <property type="evidence" value="ECO:0007669"/>
    <property type="project" value="TreeGrafter"/>
</dbReference>
<keyword evidence="9" id="KW-1185">Reference proteome</keyword>
<keyword evidence="7" id="KW-0732">Signal</keyword>
<keyword evidence="3" id="KW-0255">Endonuclease</keyword>
<evidence type="ECO:0000313" key="8">
    <source>
        <dbReference type="EMBL" id="KAF5184410.1"/>
    </source>
</evidence>
<dbReference type="AlphaFoldDB" id="A0A7J6VJX7"/>
<feature type="signal peptide" evidence="7">
    <location>
        <begin position="1"/>
        <end position="23"/>
    </location>
</feature>
<dbReference type="InterPro" id="IPR018188">
    <property type="entry name" value="RNase_T2_His_AS_1"/>
</dbReference>
<keyword evidence="5" id="KW-0456">Lyase</keyword>